<dbReference type="Gene3D" id="3.10.10.10">
    <property type="entry name" value="HIV Type 1 Reverse Transcriptase, subunit A, domain 1"/>
    <property type="match status" value="1"/>
</dbReference>
<comment type="caution">
    <text evidence="2">The sequence shown here is derived from an EMBL/GenBank/DDBJ whole genome shotgun (WGS) entry which is preliminary data.</text>
</comment>
<name>A0ABD2IR26_9BILA</name>
<dbReference type="PROSITE" id="PS00141">
    <property type="entry name" value="ASP_PROTEASE"/>
    <property type="match status" value="1"/>
</dbReference>
<proteinExistence type="predicted"/>
<dbReference type="SUPFAM" id="SSF56672">
    <property type="entry name" value="DNA/RNA polymerases"/>
    <property type="match status" value="1"/>
</dbReference>
<dbReference type="InterPro" id="IPR043502">
    <property type="entry name" value="DNA/RNA_pol_sf"/>
</dbReference>
<feature type="transmembrane region" description="Helical" evidence="1">
    <location>
        <begin position="265"/>
        <end position="291"/>
    </location>
</feature>
<dbReference type="AlphaFoldDB" id="A0ABD2IR26"/>
<dbReference type="EMBL" id="JBICBT010001200">
    <property type="protein sequence ID" value="KAL3078668.1"/>
    <property type="molecule type" value="Genomic_DNA"/>
</dbReference>
<keyword evidence="1" id="KW-0812">Transmembrane</keyword>
<evidence type="ECO:0000313" key="2">
    <source>
        <dbReference type="EMBL" id="KAL3078668.1"/>
    </source>
</evidence>
<dbReference type="PANTHER" id="PTHR24559">
    <property type="entry name" value="TRANSPOSON TY3-I GAG-POL POLYPROTEIN"/>
    <property type="match status" value="1"/>
</dbReference>
<dbReference type="InterPro" id="IPR001969">
    <property type="entry name" value="Aspartic_peptidase_AS"/>
</dbReference>
<keyword evidence="1" id="KW-1133">Transmembrane helix</keyword>
<keyword evidence="1" id="KW-0472">Membrane</keyword>
<protein>
    <submittedName>
        <fullName evidence="2">Uncharacterized protein</fullName>
    </submittedName>
</protein>
<dbReference type="Proteomes" id="UP001620626">
    <property type="component" value="Unassembled WGS sequence"/>
</dbReference>
<gene>
    <name evidence="2" type="ORF">niasHT_033027</name>
</gene>
<keyword evidence="3" id="KW-1185">Reference proteome</keyword>
<evidence type="ECO:0000313" key="3">
    <source>
        <dbReference type="Proteomes" id="UP001620626"/>
    </source>
</evidence>
<reference evidence="2 3" key="1">
    <citation type="submission" date="2024-10" db="EMBL/GenBank/DDBJ databases">
        <authorList>
            <person name="Kim D."/>
        </authorList>
    </citation>
    <scope>NUCLEOTIDE SEQUENCE [LARGE SCALE GENOMIC DNA]</scope>
    <source>
        <strain evidence="2">BH-2024</strain>
    </source>
</reference>
<sequence length="515" mass="58090">MSVDECKRMVEHKTCDFGILTEHDGLWGTSHTLDLTPRLWLLGSFSWTDTQKQGFATRIITSKGKRTKRSYGSVEHLGLTTSPEMNAKLTYLDDEWVDLLMYALRHSFKTQWDITKMLTSAHLTDPTSLARSLFNNTKVYAVRTGSSLLKIWPCVQLRKGEFRFKPTRLDNKCLDKLPIEFVTQSENRLAFLDPSTMIIVPNRQKSHCQVFIPCFHPLTPQQLQRKQQPMLLTNHHEKGFGHLPSCKSAECRTSIGIRPESRNGYFLTFSDLLVLLGIVVSLGAMAGFIACHMSALSKSRSFWATAPSNHSIMEEIVANHTMTPRLTATVRSLINNRPVSCLADTGASVSLAPMSLANELKQSADGPWLEEQSQVKEANVNSEITASDPSFKINFAKSSATGSCLVGEHDIITTTEDPITVKPRRTPFRFREEVRDHMQKWIKAGAMVNSDTPWISNIVLVQNKDGGLRLCIDFRKLNKIKCLITFHCRDLKWFSRKMAIAIGTSHWIYPPGTFG</sequence>
<dbReference type="Gene3D" id="2.40.70.10">
    <property type="entry name" value="Acid Proteases"/>
    <property type="match status" value="1"/>
</dbReference>
<dbReference type="InterPro" id="IPR021109">
    <property type="entry name" value="Peptidase_aspartic_dom_sf"/>
</dbReference>
<evidence type="ECO:0000256" key="1">
    <source>
        <dbReference type="SAM" id="Phobius"/>
    </source>
</evidence>
<dbReference type="InterPro" id="IPR053134">
    <property type="entry name" value="RNA-dir_DNA_polymerase"/>
</dbReference>
<organism evidence="2 3">
    <name type="scientific">Heterodera trifolii</name>
    <dbReference type="NCBI Taxonomy" id="157864"/>
    <lineage>
        <taxon>Eukaryota</taxon>
        <taxon>Metazoa</taxon>
        <taxon>Ecdysozoa</taxon>
        <taxon>Nematoda</taxon>
        <taxon>Chromadorea</taxon>
        <taxon>Rhabditida</taxon>
        <taxon>Tylenchina</taxon>
        <taxon>Tylenchomorpha</taxon>
        <taxon>Tylenchoidea</taxon>
        <taxon>Heteroderidae</taxon>
        <taxon>Heteroderinae</taxon>
        <taxon>Heterodera</taxon>
    </lineage>
</organism>
<dbReference type="PANTHER" id="PTHR24559:SF444">
    <property type="entry name" value="REVERSE TRANSCRIPTASE DOMAIN-CONTAINING PROTEIN"/>
    <property type="match status" value="1"/>
</dbReference>
<accession>A0ABD2IR26</accession>